<evidence type="ECO:0000313" key="2">
    <source>
        <dbReference type="Proteomes" id="UP000245622"/>
    </source>
</evidence>
<dbReference type="RefSeq" id="WP_180703114.1">
    <property type="nucleotide sequence ID" value="NZ_CAJUCR010000001.1"/>
</dbReference>
<keyword evidence="2" id="KW-1185">Reference proteome</keyword>
<gene>
    <name evidence="1" type="ORF">CRIB_639</name>
</gene>
<name>A0A1V1HZI4_9FIRM</name>
<dbReference type="Proteomes" id="UP000245622">
    <property type="component" value="Chromosome 1"/>
</dbReference>
<dbReference type="GeneID" id="82204821"/>
<accession>A0A1V1HZI4</accession>
<organism evidence="1 2">
    <name type="scientific">Romboutsia ilealis</name>
    <dbReference type="NCBI Taxonomy" id="1115758"/>
    <lineage>
        <taxon>Bacteria</taxon>
        <taxon>Bacillati</taxon>
        <taxon>Bacillota</taxon>
        <taxon>Clostridia</taxon>
        <taxon>Peptostreptococcales</taxon>
        <taxon>Peptostreptococcaceae</taxon>
        <taxon>Romboutsia</taxon>
    </lineage>
</organism>
<sequence>MKVTLPESAIKTLKDILKDNQERPQNIRVYFAGMGCSGASFGIALDEEREDDMCYDIEGLHFIMSEVEYSKYGDVIIEDTGYGFRVVVENMPENTSSGCGGGCSGCGH</sequence>
<proteinExistence type="predicted"/>
<dbReference type="Gene3D" id="2.60.300.12">
    <property type="entry name" value="HesB-like domain"/>
    <property type="match status" value="1"/>
</dbReference>
<dbReference type="AlphaFoldDB" id="A0A1V1HZI4"/>
<dbReference type="InterPro" id="IPR035903">
    <property type="entry name" value="HesB-like_dom_sf"/>
</dbReference>
<protein>
    <submittedName>
        <fullName evidence="1">HesB-like selenoprotein</fullName>
    </submittedName>
</protein>
<dbReference type="EMBL" id="LN555523">
    <property type="protein sequence ID" value="CED93392.1"/>
    <property type="molecule type" value="Genomic_DNA"/>
</dbReference>
<dbReference type="KEGG" id="ril:CRIB_639"/>
<evidence type="ECO:0000313" key="1">
    <source>
        <dbReference type="EMBL" id="CED93392.1"/>
    </source>
</evidence>
<dbReference type="SUPFAM" id="SSF89360">
    <property type="entry name" value="HesB-like domain"/>
    <property type="match status" value="1"/>
</dbReference>
<reference evidence="1 2" key="1">
    <citation type="submission" date="2014-04" db="EMBL/GenBank/DDBJ databases">
        <authorList>
            <person name="Hornung B.V."/>
        </authorList>
    </citation>
    <scope>NUCLEOTIDE SEQUENCE [LARGE SCALE GENOMIC DNA]</scope>
    <source>
        <strain evidence="1 2">CRIB</strain>
    </source>
</reference>